<evidence type="ECO:0000256" key="1">
    <source>
        <dbReference type="SAM" id="Phobius"/>
    </source>
</evidence>
<dbReference type="AlphaFoldDB" id="A0AAD9X4X4"/>
<organism evidence="2 3">
    <name type="scientific">Dipteronia dyeriana</name>
    <dbReference type="NCBI Taxonomy" id="168575"/>
    <lineage>
        <taxon>Eukaryota</taxon>
        <taxon>Viridiplantae</taxon>
        <taxon>Streptophyta</taxon>
        <taxon>Embryophyta</taxon>
        <taxon>Tracheophyta</taxon>
        <taxon>Spermatophyta</taxon>
        <taxon>Magnoliopsida</taxon>
        <taxon>eudicotyledons</taxon>
        <taxon>Gunneridae</taxon>
        <taxon>Pentapetalae</taxon>
        <taxon>rosids</taxon>
        <taxon>malvids</taxon>
        <taxon>Sapindales</taxon>
        <taxon>Sapindaceae</taxon>
        <taxon>Hippocastanoideae</taxon>
        <taxon>Acereae</taxon>
        <taxon>Dipteronia</taxon>
    </lineage>
</organism>
<feature type="transmembrane region" description="Helical" evidence="1">
    <location>
        <begin position="71"/>
        <end position="91"/>
    </location>
</feature>
<evidence type="ECO:0000313" key="2">
    <source>
        <dbReference type="EMBL" id="KAK2652762.1"/>
    </source>
</evidence>
<name>A0AAD9X4X4_9ROSI</name>
<keyword evidence="3" id="KW-1185">Reference proteome</keyword>
<accession>A0AAD9X4X4</accession>
<keyword evidence="1" id="KW-0472">Membrane</keyword>
<dbReference type="Proteomes" id="UP001280121">
    <property type="component" value="Unassembled WGS sequence"/>
</dbReference>
<dbReference type="EMBL" id="JANJYI010000004">
    <property type="protein sequence ID" value="KAK2652762.1"/>
    <property type="molecule type" value="Genomic_DNA"/>
</dbReference>
<keyword evidence="1" id="KW-0812">Transmembrane</keyword>
<gene>
    <name evidence="2" type="ORF">Ddye_012618</name>
</gene>
<reference evidence="2" key="1">
    <citation type="journal article" date="2023" name="Plant J.">
        <title>Genome sequences and population genomics provide insights into the demographic history, inbreeding, and mutation load of two 'living fossil' tree species of Dipteronia.</title>
        <authorList>
            <person name="Feng Y."/>
            <person name="Comes H.P."/>
            <person name="Chen J."/>
            <person name="Zhu S."/>
            <person name="Lu R."/>
            <person name="Zhang X."/>
            <person name="Li P."/>
            <person name="Qiu J."/>
            <person name="Olsen K.M."/>
            <person name="Qiu Y."/>
        </authorList>
    </citation>
    <scope>NUCLEOTIDE SEQUENCE</scope>
    <source>
        <strain evidence="2">KIB01</strain>
    </source>
</reference>
<sequence>SPKLRVNKTALKRKDIMTKMQIHYGSHAESIVFRPAINSFQWIPSYLCMLARKKPSTMTDFELDDEGQFKFVFFSYAACIRGFLLVIRPVIAIDNTHLK</sequence>
<comment type="caution">
    <text evidence="2">The sequence shown here is derived from an EMBL/GenBank/DDBJ whole genome shotgun (WGS) entry which is preliminary data.</text>
</comment>
<proteinExistence type="predicted"/>
<protein>
    <submittedName>
        <fullName evidence="2">Uncharacterized protein</fullName>
    </submittedName>
</protein>
<evidence type="ECO:0000313" key="3">
    <source>
        <dbReference type="Proteomes" id="UP001280121"/>
    </source>
</evidence>
<feature type="non-terminal residue" evidence="2">
    <location>
        <position position="1"/>
    </location>
</feature>
<keyword evidence="1" id="KW-1133">Transmembrane helix</keyword>